<reference evidence="3 4" key="1">
    <citation type="journal article" date="2015" name="Int. J. Syst. Evol. Microbiol.">
        <title>Winogradskyella litoriviva sp. nov., isolated from coastal seawater.</title>
        <authorList>
            <person name="Nedashkovskaya O.I."/>
            <person name="Kukhlevskiy A.D."/>
            <person name="Zhukova N.V."/>
            <person name="Kim S.J."/>
            <person name="Rhee S.K."/>
            <person name="Mikhailov V.V."/>
        </authorList>
    </citation>
    <scope>NUCLEOTIDE SEQUENCE [LARGE SCALE GENOMIC DNA]</scope>
    <source>
        <strain evidence="3 4">KMM6491</strain>
    </source>
</reference>
<evidence type="ECO:0000256" key="1">
    <source>
        <dbReference type="ARBA" id="ARBA00022729"/>
    </source>
</evidence>
<dbReference type="InterPro" id="IPR003961">
    <property type="entry name" value="FN3_dom"/>
</dbReference>
<protein>
    <submittedName>
        <fullName evidence="3">T9SS type A sorting domain-containing protein</fullName>
    </submittedName>
</protein>
<dbReference type="Pfam" id="PF18962">
    <property type="entry name" value="Por_Secre_tail"/>
    <property type="match status" value="1"/>
</dbReference>
<dbReference type="Proteomes" id="UP000805085">
    <property type="component" value="Unassembled WGS sequence"/>
</dbReference>
<dbReference type="NCBIfam" id="TIGR04183">
    <property type="entry name" value="Por_Secre_tail"/>
    <property type="match status" value="1"/>
</dbReference>
<gene>
    <name evidence="3" type="ORF">HNV10_11090</name>
</gene>
<dbReference type="RefSeq" id="WP_173301419.1">
    <property type="nucleotide sequence ID" value="NZ_JABRWQ010000004.1"/>
</dbReference>
<dbReference type="SUPFAM" id="SSF49265">
    <property type="entry name" value="Fibronectin type III"/>
    <property type="match status" value="1"/>
</dbReference>
<dbReference type="InterPro" id="IPR026444">
    <property type="entry name" value="Secre_tail"/>
</dbReference>
<keyword evidence="1" id="KW-0732">Signal</keyword>
<dbReference type="EMBL" id="JABRWQ010000004">
    <property type="protein sequence ID" value="NRD23791.1"/>
    <property type="molecule type" value="Genomic_DNA"/>
</dbReference>
<name>A0ABX2E5M6_9FLAO</name>
<comment type="caution">
    <text evidence="3">The sequence shown here is derived from an EMBL/GenBank/DDBJ whole genome shotgun (WGS) entry which is preliminary data.</text>
</comment>
<organism evidence="3 4">
    <name type="scientific">Winogradskyella litoriviva</name>
    <dbReference type="NCBI Taxonomy" id="1220182"/>
    <lineage>
        <taxon>Bacteria</taxon>
        <taxon>Pseudomonadati</taxon>
        <taxon>Bacteroidota</taxon>
        <taxon>Flavobacteriia</taxon>
        <taxon>Flavobacteriales</taxon>
        <taxon>Flavobacteriaceae</taxon>
        <taxon>Winogradskyella</taxon>
    </lineage>
</organism>
<dbReference type="InterPro" id="IPR036116">
    <property type="entry name" value="FN3_sf"/>
</dbReference>
<dbReference type="PROSITE" id="PS50853">
    <property type="entry name" value="FN3"/>
    <property type="match status" value="1"/>
</dbReference>
<evidence type="ECO:0000259" key="2">
    <source>
        <dbReference type="PROSITE" id="PS50853"/>
    </source>
</evidence>
<evidence type="ECO:0000313" key="3">
    <source>
        <dbReference type="EMBL" id="NRD23791.1"/>
    </source>
</evidence>
<sequence length="816" mass="91800">MKKVFLILSFIVCYCSYGQLIPTDNVIVGGGGDYTNQPFVPQAKFSRTQTLYYPDQLKFQGEITGLRFYTPFSNSTTSPSPNTSLVFKIGHTTKEEFVSGDGFIPDSELTEIGISTYYANAYEYIVIFDESFNYNGIDNLVIDVEDINPGYSTSALAGWRGTENFNNPPTRSRVSITEEFSDGSTSTSVLLQNSYAKTRFDGNLEECETLSVTNIDNVTNTSAEFTLNDNSTANHYRYVVTELGEEIPETYDITNDQTFSVSELLPSQDYYINVKTDCDAFGVTSGYRSYYFKTRPDALTVPYTIDFESDFLRDYAIPSFGAEINTEAANLSTNGLMFFGPGYPQYLQWVDYGDPFEENTDFLRTFSVDVDLTQNAINPLLRFDISQTSEAYLRVKVKPYADDNIYTGVAEDFIYNAAFDDNEFKTVSIDLSEYVGEIITIKLEHVSKSSTRKTYLDNIQFIENDCENISNISSIESTNSISINWDSNSSESYEVIAAEFEDNVGVDYLPTTTNSYAFTDLSSATSYKLFVRNICGFSASPWQKTYTTTDPEFLQVGFDNYINNESSLGENLFAFINSESSKAEFINYFSNERLILHQRDSNAEWVGGDATTEVQAWNDNKDFLTGLKFKIDGTTLEEGEVDITFRQLHHYSSTPANSWFRILINGTQYGPSYNPTTRYQDPLTTVNIDLQPYLGDVITFELQHVGRTKDYFSLSAIGGDGAVVRRIAFTGSVLSISDVESSSVELYPNPASTQIYINGLTGFNQITIFDVNGRSLKTFQSKNSSFELNISEFNTGMYFAEIESDGKSQIYKFIKL</sequence>
<dbReference type="Gene3D" id="2.60.40.10">
    <property type="entry name" value="Immunoglobulins"/>
    <property type="match status" value="1"/>
</dbReference>
<feature type="domain" description="Fibronectin type-III" evidence="2">
    <location>
        <begin position="465"/>
        <end position="553"/>
    </location>
</feature>
<evidence type="ECO:0000313" key="4">
    <source>
        <dbReference type="Proteomes" id="UP000805085"/>
    </source>
</evidence>
<keyword evidence="4" id="KW-1185">Reference proteome</keyword>
<dbReference type="InterPro" id="IPR013783">
    <property type="entry name" value="Ig-like_fold"/>
</dbReference>
<proteinExistence type="predicted"/>
<accession>A0ABX2E5M6</accession>